<evidence type="ECO:0000313" key="3">
    <source>
        <dbReference type="Proteomes" id="UP001519654"/>
    </source>
</evidence>
<feature type="transmembrane region" description="Helical" evidence="1">
    <location>
        <begin position="76"/>
        <end position="94"/>
    </location>
</feature>
<gene>
    <name evidence="2" type="ORF">KOI35_30505</name>
</gene>
<evidence type="ECO:0000256" key="1">
    <source>
        <dbReference type="SAM" id="Phobius"/>
    </source>
</evidence>
<protein>
    <submittedName>
        <fullName evidence="2">DUF4956 domain-containing protein</fullName>
    </submittedName>
</protein>
<name>A0ABS5YWP3_9ACTN</name>
<keyword evidence="1" id="KW-0472">Membrane</keyword>
<keyword evidence="3" id="KW-1185">Reference proteome</keyword>
<dbReference type="EMBL" id="JAHKKG010000010">
    <property type="protein sequence ID" value="MBU2667852.1"/>
    <property type="molecule type" value="Genomic_DNA"/>
</dbReference>
<dbReference type="Pfam" id="PF16316">
    <property type="entry name" value="DUF4956"/>
    <property type="match status" value="1"/>
</dbReference>
<dbReference type="Proteomes" id="UP001519654">
    <property type="component" value="Unassembled WGS sequence"/>
</dbReference>
<evidence type="ECO:0000313" key="2">
    <source>
        <dbReference type="EMBL" id="MBU2667852.1"/>
    </source>
</evidence>
<comment type="caution">
    <text evidence="2">The sequence shown here is derived from an EMBL/GenBank/DDBJ whole genome shotgun (WGS) entry which is preliminary data.</text>
</comment>
<dbReference type="InterPro" id="IPR032531">
    <property type="entry name" value="DUF4956"/>
</dbReference>
<organism evidence="2 3">
    <name type="scientific">Paractinoplanes bogorensis</name>
    <dbReference type="NCBI Taxonomy" id="1610840"/>
    <lineage>
        <taxon>Bacteria</taxon>
        <taxon>Bacillati</taxon>
        <taxon>Actinomycetota</taxon>
        <taxon>Actinomycetes</taxon>
        <taxon>Micromonosporales</taxon>
        <taxon>Micromonosporaceae</taxon>
        <taxon>Paractinoplanes</taxon>
    </lineage>
</organism>
<proteinExistence type="predicted"/>
<keyword evidence="1" id="KW-0812">Transmembrane</keyword>
<dbReference type="RefSeq" id="WP_215792119.1">
    <property type="nucleotide sequence ID" value="NZ_JAHKKG010000010.1"/>
</dbReference>
<reference evidence="2 3" key="1">
    <citation type="submission" date="2021-06" db="EMBL/GenBank/DDBJ databases">
        <title>Actinoplanes lichenicola sp. nov., and Actinoplanes ovalisporus sp. nov., isolated from lichen in Thailand.</title>
        <authorList>
            <person name="Saeng-In P."/>
            <person name="Kanchanasin P."/>
            <person name="Yuki M."/>
            <person name="Kudo T."/>
            <person name="Ohkuma M."/>
            <person name="Phongsopitanun W."/>
            <person name="Tanasupawat S."/>
        </authorList>
    </citation>
    <scope>NUCLEOTIDE SEQUENCE [LARGE SCALE GENOMIC DNA]</scope>
    <source>
        <strain evidence="2 3">NBRC 110975</strain>
    </source>
</reference>
<feature type="transmembrane region" description="Helical" evidence="1">
    <location>
        <begin position="37"/>
        <end position="70"/>
    </location>
</feature>
<sequence>MPDLLLRATVDLVSLLVLTAGLYARRHSGRELLMVYVCFNVGLFVALTMITGGMFPAGVGFGLFGVLSIIRLRSQTFSTAELGYFFLALVLALVDGLSGRNLVLSIIMSAVLLIAVYIADHPGLHPRVHTARLTLARAYPDSRELHTAAEQRLGVTVLDLEVLEIDDVRDTTEVAVRYKRLDGAPRADFALAGADR</sequence>
<accession>A0ABS5YWP3</accession>
<keyword evidence="1" id="KW-1133">Transmembrane helix</keyword>
<feature type="transmembrane region" description="Helical" evidence="1">
    <location>
        <begin position="101"/>
        <end position="119"/>
    </location>
</feature>
<feature type="transmembrane region" description="Helical" evidence="1">
    <location>
        <begin position="6"/>
        <end position="25"/>
    </location>
</feature>